<evidence type="ECO:0000256" key="11">
    <source>
        <dbReference type="ARBA" id="ARBA00023136"/>
    </source>
</evidence>
<proteinExistence type="inferred from homology"/>
<comment type="pathway">
    <text evidence="3">Lipid metabolism; fatty acid beta-oxidation.</text>
</comment>
<dbReference type="InterPro" id="IPR020845">
    <property type="entry name" value="AMP-binding_CS"/>
</dbReference>
<organism evidence="17 18">
    <name type="scientific">Alkalilimnicola ehrlichii</name>
    <dbReference type="NCBI Taxonomy" id="351052"/>
    <lineage>
        <taxon>Bacteria</taxon>
        <taxon>Pseudomonadati</taxon>
        <taxon>Pseudomonadota</taxon>
        <taxon>Gammaproteobacteria</taxon>
        <taxon>Chromatiales</taxon>
        <taxon>Ectothiorhodospiraceae</taxon>
        <taxon>Alkalilimnicola</taxon>
    </lineage>
</organism>
<keyword evidence="9" id="KW-0460">Magnesium</keyword>
<dbReference type="FunFam" id="3.40.50.12780:FF:000003">
    <property type="entry name" value="Long-chain-fatty-acid--CoA ligase FadD"/>
    <property type="match status" value="1"/>
</dbReference>
<dbReference type="RefSeq" id="WP_116303799.1">
    <property type="nucleotide sequence ID" value="NZ_NFZV01000029.1"/>
</dbReference>
<evidence type="ECO:0000256" key="14">
    <source>
        <dbReference type="ARBA" id="ARBA00042773"/>
    </source>
</evidence>
<protein>
    <recommendedName>
        <fullName evidence="13">Long-chain-fatty-acid--CoA ligase</fullName>
        <ecNumber evidence="12">6.2.1.3</ecNumber>
    </recommendedName>
    <alternativeName>
        <fullName evidence="14">Long-chain acyl-CoA synthetase</fullName>
    </alternativeName>
</protein>
<comment type="caution">
    <text evidence="17">The sequence shown here is derived from an EMBL/GenBank/DDBJ whole genome shotgun (WGS) entry which is preliminary data.</text>
</comment>
<evidence type="ECO:0000256" key="8">
    <source>
        <dbReference type="ARBA" id="ARBA00022840"/>
    </source>
</evidence>
<keyword evidence="7" id="KW-0276">Fatty acid metabolism</keyword>
<dbReference type="PANTHER" id="PTHR43767">
    <property type="entry name" value="LONG-CHAIN-FATTY-ACID--COA LIGASE"/>
    <property type="match status" value="1"/>
</dbReference>
<dbReference type="Proteomes" id="UP000256763">
    <property type="component" value="Unassembled WGS sequence"/>
</dbReference>
<evidence type="ECO:0000256" key="7">
    <source>
        <dbReference type="ARBA" id="ARBA00022832"/>
    </source>
</evidence>
<keyword evidence="10" id="KW-0443">Lipid metabolism</keyword>
<gene>
    <name evidence="17" type="ORF">CAL65_19455</name>
</gene>
<name>A0A3E0WK73_9GAMM</name>
<dbReference type="GO" id="GO:0005524">
    <property type="term" value="F:ATP binding"/>
    <property type="evidence" value="ECO:0007669"/>
    <property type="project" value="UniProtKB-KW"/>
</dbReference>
<evidence type="ECO:0000256" key="9">
    <source>
        <dbReference type="ARBA" id="ARBA00022842"/>
    </source>
</evidence>
<evidence type="ECO:0000256" key="6">
    <source>
        <dbReference type="ARBA" id="ARBA00022741"/>
    </source>
</evidence>
<evidence type="ECO:0000256" key="2">
    <source>
        <dbReference type="ARBA" id="ARBA00004170"/>
    </source>
</evidence>
<evidence type="ECO:0000259" key="15">
    <source>
        <dbReference type="Pfam" id="PF00501"/>
    </source>
</evidence>
<keyword evidence="6" id="KW-0547">Nucleotide-binding</keyword>
<keyword evidence="8" id="KW-0067">ATP-binding</keyword>
<dbReference type="InterPro" id="IPR000873">
    <property type="entry name" value="AMP-dep_synth/lig_dom"/>
</dbReference>
<evidence type="ECO:0000256" key="3">
    <source>
        <dbReference type="ARBA" id="ARBA00005005"/>
    </source>
</evidence>
<keyword evidence="11" id="KW-0472">Membrane</keyword>
<dbReference type="EC" id="6.2.1.3" evidence="12"/>
<feature type="domain" description="AMP-dependent synthetase/ligase" evidence="15">
    <location>
        <begin position="40"/>
        <end position="438"/>
    </location>
</feature>
<feature type="domain" description="AMP-binding enzyme C-terminal" evidence="16">
    <location>
        <begin position="488"/>
        <end position="561"/>
    </location>
</feature>
<sequence length="577" mass="64507">MNLPQSVYDSRPWIQHYGSMPAELKTPEYNNVVEMIVRSAEQFAARKAFTAVTANGMNGTLSYAKADEHSDAFAVYLREHLGLKEGARVAIQMPNCLTFPVAAFGILKAGCVLVNVNPLYTAVEMEKQFIDSGVEALVIVDMFADKLTDILPRTQVKHVILTSVSEMFPPVVKQVIKLVQRYWNRMIPKCEVQTTPFRETLHKGYELKQNRQIAVKTYWEHLTRDSVAVLQYTGGTTGIAKGAMLTHGNLLTNVDQIHATGVAHNDERQEVMLTALPLYHIFAFSVNLLAFHHMGGNNILIPSPRPISNLRRAIENYPVTWMTGVNTLFNALLNEDWFKVYPPKHLHAAIAGGAALHQAVAKRWAEVTGTRLVEGYGLTETSPVITFNPLEGKVRPGSIGVPVPGTDVRIVDDQGRPVPVGESGELIVQGPQVMLGYWNRDEETAKAVKDGWFYTGDMARMDEDGFFYIVDRKKDMILVSGFNVYPNEVEDCIAKIDAVQEVAVIGVPDQGTGEAVRAYVVKRDEVTAEEVRQHCLKALARYKVPKQVEFRDELPKTPIGKVLRKDLRQEYLQQHAQ</sequence>
<dbReference type="EMBL" id="NFZW01000028">
    <property type="protein sequence ID" value="RFA32541.1"/>
    <property type="molecule type" value="Genomic_DNA"/>
</dbReference>
<dbReference type="Gene3D" id="3.40.50.12780">
    <property type="entry name" value="N-terminal domain of ligase-like"/>
    <property type="match status" value="1"/>
</dbReference>
<comment type="similarity">
    <text evidence="4">Belongs to the ATP-dependent AMP-binding enzyme family.</text>
</comment>
<dbReference type="OrthoDB" id="9803968at2"/>
<dbReference type="GO" id="GO:0004467">
    <property type="term" value="F:long-chain fatty acid-CoA ligase activity"/>
    <property type="evidence" value="ECO:0007669"/>
    <property type="project" value="UniProtKB-EC"/>
</dbReference>
<dbReference type="InterPro" id="IPR050237">
    <property type="entry name" value="ATP-dep_AMP-bd_enzyme"/>
</dbReference>
<dbReference type="Gene3D" id="3.30.300.30">
    <property type="match status" value="1"/>
</dbReference>
<evidence type="ECO:0000313" key="17">
    <source>
        <dbReference type="EMBL" id="RFA32541.1"/>
    </source>
</evidence>
<evidence type="ECO:0000259" key="16">
    <source>
        <dbReference type="Pfam" id="PF13193"/>
    </source>
</evidence>
<evidence type="ECO:0000256" key="10">
    <source>
        <dbReference type="ARBA" id="ARBA00023098"/>
    </source>
</evidence>
<evidence type="ECO:0000256" key="4">
    <source>
        <dbReference type="ARBA" id="ARBA00006432"/>
    </source>
</evidence>
<comment type="cofactor">
    <cofactor evidence="1">
        <name>Mg(2+)</name>
        <dbReference type="ChEBI" id="CHEBI:18420"/>
    </cofactor>
</comment>
<evidence type="ECO:0000256" key="1">
    <source>
        <dbReference type="ARBA" id="ARBA00001946"/>
    </source>
</evidence>
<dbReference type="InterPro" id="IPR042099">
    <property type="entry name" value="ANL_N_sf"/>
</dbReference>
<evidence type="ECO:0000256" key="12">
    <source>
        <dbReference type="ARBA" id="ARBA00026121"/>
    </source>
</evidence>
<keyword evidence="5 17" id="KW-0436">Ligase</keyword>
<dbReference type="InterPro" id="IPR045851">
    <property type="entry name" value="AMP-bd_C_sf"/>
</dbReference>
<dbReference type="FunFam" id="3.30.300.30:FF:000006">
    <property type="entry name" value="Long-chain-fatty-acid--CoA ligase FadD"/>
    <property type="match status" value="1"/>
</dbReference>
<dbReference type="PROSITE" id="PS00455">
    <property type="entry name" value="AMP_BINDING"/>
    <property type="match status" value="1"/>
</dbReference>
<dbReference type="GO" id="GO:0016020">
    <property type="term" value="C:membrane"/>
    <property type="evidence" value="ECO:0007669"/>
    <property type="project" value="UniProtKB-SubCell"/>
</dbReference>
<dbReference type="CDD" id="cd05936">
    <property type="entry name" value="FC-FACS_FadD_like"/>
    <property type="match status" value="1"/>
</dbReference>
<dbReference type="AlphaFoldDB" id="A0A3E0WK73"/>
<reference evidence="18" key="1">
    <citation type="submission" date="2017-05" db="EMBL/GenBank/DDBJ databases">
        <authorList>
            <person name="Sharma S."/>
            <person name="Sidhu C."/>
            <person name="Pinnaka A.K."/>
        </authorList>
    </citation>
    <scope>NUCLEOTIDE SEQUENCE [LARGE SCALE GENOMIC DNA]</scope>
    <source>
        <strain evidence="18">AK93</strain>
    </source>
</reference>
<accession>A0A3E0WK73</accession>
<dbReference type="SUPFAM" id="SSF56801">
    <property type="entry name" value="Acetyl-CoA synthetase-like"/>
    <property type="match status" value="1"/>
</dbReference>
<evidence type="ECO:0000313" key="18">
    <source>
        <dbReference type="Proteomes" id="UP000256763"/>
    </source>
</evidence>
<dbReference type="Pfam" id="PF13193">
    <property type="entry name" value="AMP-binding_C"/>
    <property type="match status" value="1"/>
</dbReference>
<keyword evidence="18" id="KW-1185">Reference proteome</keyword>
<dbReference type="PANTHER" id="PTHR43767:SF8">
    <property type="entry name" value="LONG-CHAIN-FATTY-ACID--COA LIGASE"/>
    <property type="match status" value="1"/>
</dbReference>
<evidence type="ECO:0000256" key="5">
    <source>
        <dbReference type="ARBA" id="ARBA00022598"/>
    </source>
</evidence>
<dbReference type="Pfam" id="PF00501">
    <property type="entry name" value="AMP-binding"/>
    <property type="match status" value="1"/>
</dbReference>
<comment type="subcellular location">
    <subcellularLocation>
        <location evidence="2">Membrane</location>
        <topology evidence="2">Peripheral membrane protein</topology>
    </subcellularLocation>
</comment>
<evidence type="ECO:0000256" key="13">
    <source>
        <dbReference type="ARBA" id="ARBA00039545"/>
    </source>
</evidence>
<dbReference type="InterPro" id="IPR025110">
    <property type="entry name" value="AMP-bd_C"/>
</dbReference>